<dbReference type="EMBL" id="JAGQHS010000039">
    <property type="protein sequence ID" value="MCA9756010.1"/>
    <property type="molecule type" value="Genomic_DNA"/>
</dbReference>
<organism evidence="2 3">
    <name type="scientific">Eiseniibacteriota bacterium</name>
    <dbReference type="NCBI Taxonomy" id="2212470"/>
    <lineage>
        <taxon>Bacteria</taxon>
        <taxon>Candidatus Eiseniibacteriota</taxon>
    </lineage>
</organism>
<evidence type="ECO:0000256" key="1">
    <source>
        <dbReference type="SAM" id="SignalP"/>
    </source>
</evidence>
<dbReference type="Proteomes" id="UP000739538">
    <property type="component" value="Unassembled WGS sequence"/>
</dbReference>
<reference evidence="2" key="1">
    <citation type="submission" date="2020-04" db="EMBL/GenBank/DDBJ databases">
        <authorList>
            <person name="Zhang T."/>
        </authorList>
    </citation>
    <scope>NUCLEOTIDE SEQUENCE</scope>
    <source>
        <strain evidence="2">HKST-UBA02</strain>
    </source>
</reference>
<gene>
    <name evidence="2" type="ORF">KDA27_09430</name>
</gene>
<protein>
    <recommendedName>
        <fullName evidence="4">Porin family protein</fullName>
    </recommendedName>
</protein>
<feature type="chain" id="PRO_5037881337" description="Porin family protein" evidence="1">
    <location>
        <begin position="30"/>
        <end position="230"/>
    </location>
</feature>
<reference evidence="2" key="2">
    <citation type="journal article" date="2021" name="Microbiome">
        <title>Successional dynamics and alternative stable states in a saline activated sludge microbial community over 9 years.</title>
        <authorList>
            <person name="Wang Y."/>
            <person name="Ye J."/>
            <person name="Ju F."/>
            <person name="Liu L."/>
            <person name="Boyd J.A."/>
            <person name="Deng Y."/>
            <person name="Parks D.H."/>
            <person name="Jiang X."/>
            <person name="Yin X."/>
            <person name="Woodcroft B.J."/>
            <person name="Tyson G.W."/>
            <person name="Hugenholtz P."/>
            <person name="Polz M.F."/>
            <person name="Zhang T."/>
        </authorList>
    </citation>
    <scope>NUCLEOTIDE SEQUENCE</scope>
    <source>
        <strain evidence="2">HKST-UBA02</strain>
    </source>
</reference>
<evidence type="ECO:0000313" key="2">
    <source>
        <dbReference type="EMBL" id="MCA9756010.1"/>
    </source>
</evidence>
<keyword evidence="1" id="KW-0732">Signal</keyword>
<evidence type="ECO:0000313" key="3">
    <source>
        <dbReference type="Proteomes" id="UP000739538"/>
    </source>
</evidence>
<sequence length="230" mass="24956">MIRLQPARLALVSSAALLCCVLSSSDCLSQQYSAGLLGGYSGGTGFQLQGTASHLSPTFPASLRLGVERMSLDPGDPDAARAIFINNATNGTPEEQGHVWAFRFDVLYPLSHPRSPQRLQLFGGPRFARFSGNFKYVGGNEDFDVRGNHWGWGGGLELGFPVSPRTELTVIGGLDYFLGATLTGHDTSYSPDGTTVNQREDYTYRDADDAVNQPAFEPRILAGVNYRFGR</sequence>
<dbReference type="Gene3D" id="2.40.160.70">
    <property type="entry name" value="outer membrane protein from Thermus thermophilus HB27"/>
    <property type="match status" value="1"/>
</dbReference>
<comment type="caution">
    <text evidence="2">The sequence shown here is derived from an EMBL/GenBank/DDBJ whole genome shotgun (WGS) entry which is preliminary data.</text>
</comment>
<accession>A0A956NB53</accession>
<name>A0A956NB53_UNCEI</name>
<evidence type="ECO:0008006" key="4">
    <source>
        <dbReference type="Google" id="ProtNLM"/>
    </source>
</evidence>
<feature type="signal peptide" evidence="1">
    <location>
        <begin position="1"/>
        <end position="29"/>
    </location>
</feature>
<proteinExistence type="predicted"/>
<dbReference type="AlphaFoldDB" id="A0A956NB53"/>